<accession>A0A8B9ZQ43</accession>
<keyword evidence="7" id="KW-0677">Repeat</keyword>
<dbReference type="GO" id="GO:0003755">
    <property type="term" value="F:peptidyl-prolyl cis-trans isomerase activity"/>
    <property type="evidence" value="ECO:0007669"/>
    <property type="project" value="InterPro"/>
</dbReference>
<comment type="subunit">
    <text evidence="3">Interacts with RET in the pituitary gland; this interaction prevents the formation of the AIP-survivin complex.</text>
</comment>
<dbReference type="SUPFAM" id="SSF48452">
    <property type="entry name" value="TPR-like"/>
    <property type="match status" value="1"/>
</dbReference>
<keyword evidence="5" id="KW-0963">Cytoplasm</keyword>
<dbReference type="Gene3D" id="3.10.50.40">
    <property type="match status" value="1"/>
</dbReference>
<feature type="domain" description="AIP/AIPL N-terminal FKBP-type PPIase" evidence="12">
    <location>
        <begin position="241"/>
        <end position="367"/>
    </location>
</feature>
<dbReference type="Pfam" id="PF23322">
    <property type="entry name" value="PPIase_AIP"/>
    <property type="match status" value="1"/>
</dbReference>
<evidence type="ECO:0000256" key="3">
    <source>
        <dbReference type="ARBA" id="ARBA00011636"/>
    </source>
</evidence>
<evidence type="ECO:0000313" key="13">
    <source>
        <dbReference type="Ensembl" id="ENSAZOP00000006654.1"/>
    </source>
</evidence>
<name>A0A8B9ZQ43_9AVES</name>
<evidence type="ECO:0000256" key="10">
    <source>
        <dbReference type="PROSITE-ProRule" id="PRU00339"/>
    </source>
</evidence>
<keyword evidence="14" id="KW-1185">Reference proteome</keyword>
<evidence type="ECO:0000256" key="9">
    <source>
        <dbReference type="ARBA" id="ARBA00032085"/>
    </source>
</evidence>
<comment type="function">
    <text evidence="1">May play a positive role in AHR-mediated (aromatic hydrocarbon receptor) signaling, possibly by influencing its receptivity for ligand and/or its nuclear targeting.</text>
</comment>
<dbReference type="InterPro" id="IPR046357">
    <property type="entry name" value="PPIase_dom_sf"/>
</dbReference>
<dbReference type="InterPro" id="IPR056277">
    <property type="entry name" value="PPIase_AIP"/>
</dbReference>
<evidence type="ECO:0000256" key="4">
    <source>
        <dbReference type="ARBA" id="ARBA00021920"/>
    </source>
</evidence>
<dbReference type="SUPFAM" id="SSF54534">
    <property type="entry name" value="FKBP-like"/>
    <property type="match status" value="1"/>
</dbReference>
<dbReference type="InterPro" id="IPR019734">
    <property type="entry name" value="TPR_rpt"/>
</dbReference>
<evidence type="ECO:0000256" key="7">
    <source>
        <dbReference type="ARBA" id="ARBA00022737"/>
    </source>
</evidence>
<evidence type="ECO:0000259" key="12">
    <source>
        <dbReference type="Pfam" id="PF23322"/>
    </source>
</evidence>
<evidence type="ECO:0000256" key="1">
    <source>
        <dbReference type="ARBA" id="ARBA00002518"/>
    </source>
</evidence>
<evidence type="ECO:0000256" key="11">
    <source>
        <dbReference type="SAM" id="MobiDB-lite"/>
    </source>
</evidence>
<dbReference type="AlphaFoldDB" id="A0A8B9ZQ43"/>
<dbReference type="Ensembl" id="ENSAZOT00000007093.1">
    <property type="protein sequence ID" value="ENSAZOP00000006654.1"/>
    <property type="gene ID" value="ENSAZOG00000004274.1"/>
</dbReference>
<keyword evidence="6" id="KW-0597">Phosphoprotein</keyword>
<comment type="subcellular location">
    <subcellularLocation>
        <location evidence="2">Cytoplasm</location>
    </subcellularLocation>
</comment>
<protein>
    <recommendedName>
        <fullName evidence="4">AH receptor-interacting protein</fullName>
    </recommendedName>
    <alternativeName>
        <fullName evidence="9">Aryl-hydrocarbon receptor-interacting protein</fullName>
    </alternativeName>
</protein>
<proteinExistence type="predicted"/>
<feature type="repeat" description="TPR" evidence="10">
    <location>
        <begin position="478"/>
        <end position="511"/>
    </location>
</feature>
<evidence type="ECO:0000256" key="5">
    <source>
        <dbReference type="ARBA" id="ARBA00022490"/>
    </source>
</evidence>
<evidence type="ECO:0000256" key="6">
    <source>
        <dbReference type="ARBA" id="ARBA00022553"/>
    </source>
</evidence>
<evidence type="ECO:0000256" key="2">
    <source>
        <dbReference type="ARBA" id="ARBA00004496"/>
    </source>
</evidence>
<feature type="region of interest" description="Disordered" evidence="11">
    <location>
        <begin position="162"/>
        <end position="244"/>
    </location>
</feature>
<dbReference type="PANTHER" id="PTHR11242:SF3">
    <property type="entry name" value="AH RECEPTOR-INTERACTING PROTEIN"/>
    <property type="match status" value="1"/>
</dbReference>
<sequence length="543" mass="58245">MRLGSASGVTHPPASPLGLSTQMSPRGGSLPGSCVPLSWGWGCAQGEQVPALTSSHAGGTSPAPAVSGGVGSQCRCIPVAPRSSRGGMGAVSPLTPPASAPSPRSCWATCAAGDSIVALSSSGDAPTVAEAQPRGPAGLLLRGCAPPGPLCEPRAVLEAQPPRWGAAGGSPHPGACSSPLQRALRPPGGAAAAVRPPASPRAARKEPGRGGGAMAQQAERLRADGVHKEVLREGTGPLPDFRDGTKATFHYRTLRCGGDEAPLDDSRARGKPMELIAGKKFKLPVWEAALRTMRPGERARFRCDAKHVVLYPLVAKSLRNIAAGKDPLEGQRHCCSVAQLHDHYSLGYPDLDELQKNPQPLIFDIEVLKVEEPGSYQQDPWAMTDEEKLQAVPLIHKEGNELYRQGKVQEAAAKYYDAIACLKNLQMKEQPGSPDWIELDQKITPLLLNYCQCKLQCEEYYEVLDHCSSILNKYEDNVKAYFKRGKAHAAVWNVAEARADFAKVLALDPSLRPVVSKELRSLEARLREKDAEDKIRFKDIFSQ</sequence>
<feature type="compositionally biased region" description="Low complexity" evidence="11">
    <location>
        <begin position="182"/>
        <end position="196"/>
    </location>
</feature>
<feature type="compositionally biased region" description="Basic and acidic residues" evidence="11">
    <location>
        <begin position="219"/>
        <end position="232"/>
    </location>
</feature>
<dbReference type="InterPro" id="IPR011990">
    <property type="entry name" value="TPR-like_helical_dom_sf"/>
</dbReference>
<dbReference type="Gene3D" id="1.25.40.10">
    <property type="entry name" value="Tetratricopeptide repeat domain"/>
    <property type="match status" value="1"/>
</dbReference>
<dbReference type="InterPro" id="IPR039663">
    <property type="entry name" value="AIP/AIPL1/TTC9"/>
</dbReference>
<evidence type="ECO:0000256" key="8">
    <source>
        <dbReference type="ARBA" id="ARBA00022803"/>
    </source>
</evidence>
<reference evidence="13" key="1">
    <citation type="submission" date="2025-08" db="UniProtKB">
        <authorList>
            <consortium name="Ensembl"/>
        </authorList>
    </citation>
    <scope>IDENTIFICATION</scope>
</reference>
<dbReference type="GO" id="GO:0005737">
    <property type="term" value="C:cytoplasm"/>
    <property type="evidence" value="ECO:0007669"/>
    <property type="project" value="UniProtKB-SubCell"/>
</dbReference>
<dbReference type="FunFam" id="1.25.40.10:FF:000052">
    <property type="entry name" value="Aryl-hydrocarbon-interacting protein-like 1"/>
    <property type="match status" value="1"/>
</dbReference>
<evidence type="ECO:0000313" key="14">
    <source>
        <dbReference type="Proteomes" id="UP000694549"/>
    </source>
</evidence>
<reference evidence="13" key="2">
    <citation type="submission" date="2025-09" db="UniProtKB">
        <authorList>
            <consortium name="Ensembl"/>
        </authorList>
    </citation>
    <scope>IDENTIFICATION</scope>
</reference>
<dbReference type="PROSITE" id="PS50005">
    <property type="entry name" value="TPR"/>
    <property type="match status" value="1"/>
</dbReference>
<organism evidence="13 14">
    <name type="scientific">Anas zonorhyncha</name>
    <name type="common">Eastern spot-billed duck</name>
    <dbReference type="NCBI Taxonomy" id="75864"/>
    <lineage>
        <taxon>Eukaryota</taxon>
        <taxon>Metazoa</taxon>
        <taxon>Chordata</taxon>
        <taxon>Craniata</taxon>
        <taxon>Vertebrata</taxon>
        <taxon>Euteleostomi</taxon>
        <taxon>Archelosauria</taxon>
        <taxon>Archosauria</taxon>
        <taxon>Dinosauria</taxon>
        <taxon>Saurischia</taxon>
        <taxon>Theropoda</taxon>
        <taxon>Coelurosauria</taxon>
        <taxon>Aves</taxon>
        <taxon>Neognathae</taxon>
        <taxon>Galloanserae</taxon>
        <taxon>Anseriformes</taxon>
        <taxon>Anatidae</taxon>
        <taxon>Anatinae</taxon>
        <taxon>Anas</taxon>
    </lineage>
</organism>
<keyword evidence="8 10" id="KW-0802">TPR repeat</keyword>
<feature type="region of interest" description="Disordered" evidence="11">
    <location>
        <begin position="1"/>
        <end position="26"/>
    </location>
</feature>
<dbReference type="Proteomes" id="UP000694549">
    <property type="component" value="Unplaced"/>
</dbReference>
<dbReference type="PANTHER" id="PTHR11242">
    <property type="entry name" value="ARYL HYDROCARBON RECEPTOR INTERACTING PROTEIN RELATED"/>
    <property type="match status" value="1"/>
</dbReference>